<dbReference type="Proteomes" id="UP000077069">
    <property type="component" value="Unassembled WGS sequence"/>
</dbReference>
<reference evidence="4 5" key="1">
    <citation type="submission" date="2016-05" db="EMBL/GenBank/DDBJ databases">
        <title>Comparative analysis of secretome profiles of manganese(II)-oxidizing ascomycete fungi.</title>
        <authorList>
            <consortium name="DOE Joint Genome Institute"/>
            <person name="Zeiner C.A."/>
            <person name="Purvine S.O."/>
            <person name="Zink E.M."/>
            <person name="Wu S."/>
            <person name="Pasa-Tolic L."/>
            <person name="Chaput D.L."/>
            <person name="Haridas S."/>
            <person name="Grigoriev I.V."/>
            <person name="Santelli C.M."/>
            <person name="Hansel C.M."/>
        </authorList>
    </citation>
    <scope>NUCLEOTIDE SEQUENCE [LARGE SCALE GENOMIC DNA]</scope>
    <source>
        <strain evidence="4 5">AP3s5-JAC2a</strain>
    </source>
</reference>
<feature type="domain" description="Zn(2)-C6 fungal-type" evidence="3">
    <location>
        <begin position="20"/>
        <end position="49"/>
    </location>
</feature>
<dbReference type="EMBL" id="KV441550">
    <property type="protein sequence ID" value="OAG07837.1"/>
    <property type="molecule type" value="Genomic_DNA"/>
</dbReference>
<accession>A0A177CM40</accession>
<dbReference type="GeneID" id="28768148"/>
<dbReference type="PROSITE" id="PS50048">
    <property type="entry name" value="ZN2_CY6_FUNGAL_2"/>
    <property type="match status" value="1"/>
</dbReference>
<dbReference type="InParanoid" id="A0A177CM40"/>
<keyword evidence="5" id="KW-1185">Reference proteome</keyword>
<dbReference type="GO" id="GO:0000981">
    <property type="term" value="F:DNA-binding transcription factor activity, RNA polymerase II-specific"/>
    <property type="evidence" value="ECO:0007669"/>
    <property type="project" value="InterPro"/>
</dbReference>
<dbReference type="OrthoDB" id="271595at2759"/>
<dbReference type="InterPro" id="IPR001138">
    <property type="entry name" value="Zn2Cys6_DnaBD"/>
</dbReference>
<dbReference type="CDD" id="cd12148">
    <property type="entry name" value="fungal_TF_MHR"/>
    <property type="match status" value="1"/>
</dbReference>
<evidence type="ECO:0000313" key="5">
    <source>
        <dbReference type="Proteomes" id="UP000077069"/>
    </source>
</evidence>
<dbReference type="InterPro" id="IPR050797">
    <property type="entry name" value="Carb_Metab_Trans_Reg"/>
</dbReference>
<dbReference type="InterPro" id="IPR036864">
    <property type="entry name" value="Zn2-C6_fun-type_DNA-bd_sf"/>
</dbReference>
<dbReference type="SMART" id="SM00066">
    <property type="entry name" value="GAL4"/>
    <property type="match status" value="1"/>
</dbReference>
<protein>
    <recommendedName>
        <fullName evidence="3">Zn(2)-C6 fungal-type domain-containing protein</fullName>
    </recommendedName>
</protein>
<dbReference type="CDD" id="cd00067">
    <property type="entry name" value="GAL4"/>
    <property type="match status" value="1"/>
</dbReference>
<evidence type="ECO:0000256" key="1">
    <source>
        <dbReference type="ARBA" id="ARBA00023242"/>
    </source>
</evidence>
<keyword evidence="1" id="KW-0539">Nucleus</keyword>
<evidence type="ECO:0000259" key="3">
    <source>
        <dbReference type="PROSITE" id="PS50048"/>
    </source>
</evidence>
<dbReference type="PANTHER" id="PTHR31668:SF30">
    <property type="entry name" value="ZN(II)2CYS6 TRANSCRIPTION FACTOR (EUROFUNG)"/>
    <property type="match status" value="1"/>
</dbReference>
<dbReference type="PANTHER" id="PTHR31668">
    <property type="entry name" value="GLUCOSE TRANSPORT TRANSCRIPTION REGULATOR RGT1-RELATED-RELATED"/>
    <property type="match status" value="1"/>
</dbReference>
<dbReference type="AlphaFoldDB" id="A0A177CM40"/>
<dbReference type="Gene3D" id="4.10.240.10">
    <property type="entry name" value="Zn(2)-C6 fungal-type DNA-binding domain"/>
    <property type="match status" value="1"/>
</dbReference>
<dbReference type="RefSeq" id="XP_018038202.1">
    <property type="nucleotide sequence ID" value="XM_018184662.1"/>
</dbReference>
<dbReference type="SUPFAM" id="SSF57701">
    <property type="entry name" value="Zn2/Cys6 DNA-binding domain"/>
    <property type="match status" value="1"/>
</dbReference>
<dbReference type="STRING" id="1460663.A0A177CM40"/>
<evidence type="ECO:0000313" key="4">
    <source>
        <dbReference type="EMBL" id="OAG07837.1"/>
    </source>
</evidence>
<organism evidence="4 5">
    <name type="scientific">Paraphaeosphaeria sporulosa</name>
    <dbReference type="NCBI Taxonomy" id="1460663"/>
    <lineage>
        <taxon>Eukaryota</taxon>
        <taxon>Fungi</taxon>
        <taxon>Dikarya</taxon>
        <taxon>Ascomycota</taxon>
        <taxon>Pezizomycotina</taxon>
        <taxon>Dothideomycetes</taxon>
        <taxon>Pleosporomycetidae</taxon>
        <taxon>Pleosporales</taxon>
        <taxon>Massarineae</taxon>
        <taxon>Didymosphaeriaceae</taxon>
        <taxon>Paraphaeosphaeria</taxon>
    </lineage>
</organism>
<proteinExistence type="predicted"/>
<evidence type="ECO:0000256" key="2">
    <source>
        <dbReference type="SAM" id="MobiDB-lite"/>
    </source>
</evidence>
<dbReference type="Pfam" id="PF00172">
    <property type="entry name" value="Zn_clus"/>
    <property type="match status" value="1"/>
</dbReference>
<dbReference type="GO" id="GO:0008270">
    <property type="term" value="F:zinc ion binding"/>
    <property type="evidence" value="ECO:0007669"/>
    <property type="project" value="InterPro"/>
</dbReference>
<feature type="region of interest" description="Disordered" evidence="2">
    <location>
        <begin position="543"/>
        <end position="574"/>
    </location>
</feature>
<sequence>MMGEQVIFDPTLKRILQPKSCDQCFLRKNKCSRHAPCSTCSAHRRRCTYDRQSQYRRRPSCINVQSLPNVNQLSNPTREDIVSANATGESSLGLEFQSFDAAAIGDADQLSGGTFALLNEGTNFNDLTWTSLDVSTIEGSSNRMSRVFECFSPTDNDLQEFTGRPWPIERPLRERSTQGDNQLLSLAVPDDIWQLTYLFLDRLHASMPFFKREYLIDNIYSKRYLYDRSFNALIHSISALAIFQTTQKLPGHARPLNQIEKAESLLAEAVRLHSYSDFGENPVLEHVLTSVFLFGCQFCKGNHYAARFRLREAVTLAETMGLDDPQTYRHLDGEEMDRRLRTFLCLTVIHRVYAIQRDHPLNEYLLTSKRLHRVQEMVEQVSIGTDQLEVSGIRGICHMVDLIDFVDVTFVNCWRGRCWDDAAAHHVSSETVSRLLQRYTVSVNPQIWPNDTQRADILVTRHWICHILWELGKRHGFVNEGSSVVQMRPDYALTIARDSIKTSESFNMACLEYHGVGMVEKLYDIASNAIRVVKNHEAATLGDVPSTSPADLGLAPESPRLDGTQRSTVDGSWNPDLASTSTALSLDDFANRFLAIFAKFRGGKHPYLMPYMRMLCETDSK</sequence>
<feature type="compositionally biased region" description="Polar residues" evidence="2">
    <location>
        <begin position="564"/>
        <end position="574"/>
    </location>
</feature>
<name>A0A177CM40_9PLEO</name>
<gene>
    <name evidence="4" type="ORF">CC84DRAFT_1256810</name>
</gene>